<proteinExistence type="predicted"/>
<feature type="compositionally biased region" description="Low complexity" evidence="1">
    <location>
        <begin position="118"/>
        <end position="132"/>
    </location>
</feature>
<sequence length="716" mass="77110">MAPSNGTAEKPATRKASSHVVPVVPVLPLSYVKRLPNQPATPSPSTQKVDEPSTRPASPERKNSGDHDATTPSAATIHVATSTSSTTASNSNTPDSSTICSEPTEQPFVSGAPPPPSSHHNPAFEQPARTPAPELPLPAPHPAIANQPVFHHPRPSNGSLVFAHHESNASSPVPHSGGYGFPPPGIVPYPPSAALPVTAVDAYGRPLLVSPTVDSYPPTVIKHHGPPTPHSYHGSQSSQIGDHIYNQHSTMSGTHPTMSGTHPTMNGTHPTMNGTHPTMSGTHPTMSGAGPVNGSQGGIRGPQPTTNGVQPTINGSGPYHPTGGMSPEAAAALAHHMNSMSPYIRAALGDNSYSDCTLDVNVPVSHIFQDHPDCSRLNTAIRTPAHRLMLGRSPMLAEKIGEDGVQAGGVLKLEVRDEWIRPDVFWHCLRALYGWDIAAGNLPSQLRYWSAKDELKTALSYWAAGQMLLCPRIQGIASDCARRLLGWETISIAAWFVSHNMALGPSLTHDVFLDSTLNWIIYHLPQSFDVDENVGDCGFSRLPRANQSASYRPNPPNAHVSSRVAANPRLSKIRFGDLAEEGFDVDQLYPGSPFTPAQVNGLFSRILLNLPFDLLKHVLEHPNLCSNAGPLPPGPRLRIIDAVRAAREKRRWELLESTDMQVRVYQERIASQPEPVPVVNLADFWHNSLGFKEETFIGDVPFLIRTWSLGPEGSDV</sequence>
<keyword evidence="3" id="KW-1185">Reference proteome</keyword>
<evidence type="ECO:0008006" key="4">
    <source>
        <dbReference type="Google" id="ProtNLM"/>
    </source>
</evidence>
<dbReference type="EMBL" id="JAFFHB010000005">
    <property type="protein sequence ID" value="KAK4665709.1"/>
    <property type="molecule type" value="Genomic_DNA"/>
</dbReference>
<evidence type="ECO:0000313" key="2">
    <source>
        <dbReference type="EMBL" id="KAK4665709.1"/>
    </source>
</evidence>
<feature type="compositionally biased region" description="Basic and acidic residues" evidence="1">
    <location>
        <begin position="48"/>
        <end position="69"/>
    </location>
</feature>
<feature type="compositionally biased region" description="Polar residues" evidence="1">
    <location>
        <begin position="38"/>
        <end position="47"/>
    </location>
</feature>
<accession>A0ABR0HCX2</accession>
<evidence type="ECO:0000313" key="3">
    <source>
        <dbReference type="Proteomes" id="UP001326199"/>
    </source>
</evidence>
<organism evidence="2 3">
    <name type="scientific">Podospora pseudopauciseta</name>
    <dbReference type="NCBI Taxonomy" id="2093780"/>
    <lineage>
        <taxon>Eukaryota</taxon>
        <taxon>Fungi</taxon>
        <taxon>Dikarya</taxon>
        <taxon>Ascomycota</taxon>
        <taxon>Pezizomycotina</taxon>
        <taxon>Sordariomycetes</taxon>
        <taxon>Sordariomycetidae</taxon>
        <taxon>Sordariales</taxon>
        <taxon>Podosporaceae</taxon>
        <taxon>Podospora</taxon>
    </lineage>
</organism>
<name>A0ABR0HCX2_9PEZI</name>
<feature type="compositionally biased region" description="Low complexity" evidence="1">
    <location>
        <begin position="73"/>
        <end position="98"/>
    </location>
</feature>
<dbReference type="Proteomes" id="UP001326199">
    <property type="component" value="Unassembled WGS sequence"/>
</dbReference>
<feature type="compositionally biased region" description="Low complexity" evidence="1">
    <location>
        <begin position="20"/>
        <end position="29"/>
    </location>
</feature>
<dbReference type="RefSeq" id="XP_062765675.1">
    <property type="nucleotide sequence ID" value="XM_062912010.1"/>
</dbReference>
<feature type="region of interest" description="Disordered" evidence="1">
    <location>
        <begin position="1"/>
        <end position="137"/>
    </location>
</feature>
<evidence type="ECO:0000256" key="1">
    <source>
        <dbReference type="SAM" id="MobiDB-lite"/>
    </source>
</evidence>
<gene>
    <name evidence="2" type="ORF">QC763_403700</name>
</gene>
<comment type="caution">
    <text evidence="2">The sequence shown here is derived from an EMBL/GenBank/DDBJ whole genome shotgun (WGS) entry which is preliminary data.</text>
</comment>
<protein>
    <recommendedName>
        <fullName evidence="4">BTB domain-containing protein</fullName>
    </recommendedName>
</protein>
<dbReference type="GeneID" id="87932353"/>
<reference evidence="2 3" key="1">
    <citation type="journal article" date="2023" name="bioRxiv">
        <title>High-quality genome assemblies of four members of thePodospora anserinaspecies complex.</title>
        <authorList>
            <person name="Ament-Velasquez S.L."/>
            <person name="Vogan A.A."/>
            <person name="Wallerman O."/>
            <person name="Hartmann F."/>
            <person name="Gautier V."/>
            <person name="Silar P."/>
            <person name="Giraud T."/>
            <person name="Johannesson H."/>
        </authorList>
    </citation>
    <scope>NUCLEOTIDE SEQUENCE [LARGE SCALE GENOMIC DNA]</scope>
    <source>
        <strain evidence="2 3">CBS 411.78</strain>
    </source>
</reference>